<organism evidence="1">
    <name type="scientific">Oryza meridionalis</name>
    <dbReference type="NCBI Taxonomy" id="40149"/>
    <lineage>
        <taxon>Eukaryota</taxon>
        <taxon>Viridiplantae</taxon>
        <taxon>Streptophyta</taxon>
        <taxon>Embryophyta</taxon>
        <taxon>Tracheophyta</taxon>
        <taxon>Spermatophyta</taxon>
        <taxon>Magnoliopsida</taxon>
        <taxon>Liliopsida</taxon>
        <taxon>Poales</taxon>
        <taxon>Poaceae</taxon>
        <taxon>BOP clade</taxon>
        <taxon>Oryzoideae</taxon>
        <taxon>Oryzeae</taxon>
        <taxon>Oryzinae</taxon>
        <taxon>Oryza</taxon>
    </lineage>
</organism>
<reference evidence="1" key="2">
    <citation type="submission" date="2018-05" db="EMBL/GenBank/DDBJ databases">
        <title>OmerRS3 (Oryza meridionalis Reference Sequence Version 3).</title>
        <authorList>
            <person name="Zhang J."/>
            <person name="Kudrna D."/>
            <person name="Lee S."/>
            <person name="Talag J."/>
            <person name="Welchert J."/>
            <person name="Wing R.A."/>
        </authorList>
    </citation>
    <scope>NUCLEOTIDE SEQUENCE [LARGE SCALE GENOMIC DNA]</scope>
    <source>
        <strain evidence="1">cv. OR44</strain>
    </source>
</reference>
<dbReference type="Proteomes" id="UP000008021">
    <property type="component" value="Chromosome 9"/>
</dbReference>
<dbReference type="AlphaFoldDB" id="A0A0E0EPY4"/>
<dbReference type="Gramene" id="OMERI09G02010.1">
    <property type="protein sequence ID" value="OMERI09G02010.1"/>
    <property type="gene ID" value="OMERI09G02010"/>
</dbReference>
<dbReference type="HOGENOM" id="CLU_1878743_0_0_1"/>
<dbReference type="EnsemblPlants" id="OMERI09G02010.1">
    <property type="protein sequence ID" value="OMERI09G02010.1"/>
    <property type="gene ID" value="OMERI09G02010"/>
</dbReference>
<keyword evidence="2" id="KW-1185">Reference proteome</keyword>
<evidence type="ECO:0000313" key="1">
    <source>
        <dbReference type="EnsemblPlants" id="OMERI09G02010.1"/>
    </source>
</evidence>
<evidence type="ECO:0000313" key="2">
    <source>
        <dbReference type="Proteomes" id="UP000008021"/>
    </source>
</evidence>
<proteinExistence type="predicted"/>
<sequence length="136" mass="14352">MAAFVDELRSSPLLSRSVTFSRCRSIPSNFALFHWIDGNAVVPRRALERALGAAVTASSPTPSIWTKLGQAVAPASSPHPPLHSPSSTLKNEGEHAPFFLGADLNPLPRTIVDSASSVLGAKHAVAVFPKKSTATE</sequence>
<protein>
    <submittedName>
        <fullName evidence="1">Uncharacterized protein</fullName>
    </submittedName>
</protein>
<name>A0A0E0EPY4_9ORYZ</name>
<accession>A0A0E0EPY4</accession>
<reference evidence="1" key="1">
    <citation type="submission" date="2015-04" db="UniProtKB">
        <authorList>
            <consortium name="EnsemblPlants"/>
        </authorList>
    </citation>
    <scope>IDENTIFICATION</scope>
</reference>